<dbReference type="Proteomes" id="UP000620147">
    <property type="component" value="Unassembled WGS sequence"/>
</dbReference>
<gene>
    <name evidence="1" type="ORF">BUFA31_16200</name>
</gene>
<evidence type="ECO:0000313" key="2">
    <source>
        <dbReference type="Proteomes" id="UP000620147"/>
    </source>
</evidence>
<keyword evidence="2" id="KW-1185">Reference proteome</keyword>
<proteinExistence type="predicted"/>
<comment type="caution">
    <text evidence="1">The sequence shown here is derived from an EMBL/GenBank/DDBJ whole genome shotgun (WGS) entry which is preliminary data.</text>
</comment>
<accession>A0ABQ1E0G3</accession>
<dbReference type="EMBL" id="BLYJ01000018">
    <property type="protein sequence ID" value="GFO88456.1"/>
    <property type="molecule type" value="Genomic_DNA"/>
</dbReference>
<organism evidence="1 2">
    <name type="scientific">Butyricicoccus faecihominis</name>
    <dbReference type="NCBI Taxonomy" id="1712515"/>
    <lineage>
        <taxon>Bacteria</taxon>
        <taxon>Bacillati</taxon>
        <taxon>Bacillota</taxon>
        <taxon>Clostridia</taxon>
        <taxon>Eubacteriales</taxon>
        <taxon>Butyricicoccaceae</taxon>
        <taxon>Butyricicoccus</taxon>
    </lineage>
</organism>
<sequence>MDNALFTHCRFYLFAYMNALALPAQIEHCFNPHTAREKGLVAYGQTLVSPSCAHAGQARALSLLKR</sequence>
<evidence type="ECO:0000313" key="1">
    <source>
        <dbReference type="EMBL" id="GFO88456.1"/>
    </source>
</evidence>
<name>A0ABQ1E0G3_9FIRM</name>
<reference evidence="1 2" key="1">
    <citation type="submission" date="2020-06" db="EMBL/GenBank/DDBJ databases">
        <title>Characterization of fructooligosaccharide metabolism and fructooligosaccharide-degrading enzymes in human commensal butyrate producers.</title>
        <authorList>
            <person name="Tanno H."/>
            <person name="Fujii T."/>
            <person name="Hirano K."/>
            <person name="Maeno S."/>
            <person name="Tonozuka T."/>
            <person name="Sakamoto M."/>
            <person name="Ohkuma M."/>
            <person name="Tochio T."/>
            <person name="Endo A."/>
        </authorList>
    </citation>
    <scope>NUCLEOTIDE SEQUENCE [LARGE SCALE GENOMIC DNA]</scope>
    <source>
        <strain evidence="1 2">JCM 31056</strain>
    </source>
</reference>
<protein>
    <submittedName>
        <fullName evidence="1">Uncharacterized protein</fullName>
    </submittedName>
</protein>